<dbReference type="EMBL" id="JACHXF010000012">
    <property type="protein sequence ID" value="MBB3097756.1"/>
    <property type="molecule type" value="Genomic_DNA"/>
</dbReference>
<gene>
    <name evidence="2" type="ORF">FHR83_005440</name>
</gene>
<comment type="caution">
    <text evidence="2">The sequence shown here is derived from an EMBL/GenBank/DDBJ whole genome shotgun (WGS) entry which is preliminary data.</text>
</comment>
<dbReference type="Pfam" id="PF04672">
    <property type="entry name" value="Methyltransf_19"/>
    <property type="match status" value="1"/>
</dbReference>
<organism evidence="2 3">
    <name type="scientific">Actinoplanes campanulatus</name>
    <dbReference type="NCBI Taxonomy" id="113559"/>
    <lineage>
        <taxon>Bacteria</taxon>
        <taxon>Bacillati</taxon>
        <taxon>Actinomycetota</taxon>
        <taxon>Actinomycetes</taxon>
        <taxon>Micromonosporales</taxon>
        <taxon>Micromonosporaceae</taxon>
        <taxon>Actinoplanes</taxon>
    </lineage>
</organism>
<feature type="compositionally biased region" description="Low complexity" evidence="1">
    <location>
        <begin position="185"/>
        <end position="200"/>
    </location>
</feature>
<feature type="region of interest" description="Disordered" evidence="1">
    <location>
        <begin position="1"/>
        <end position="23"/>
    </location>
</feature>
<dbReference type="Gene3D" id="3.40.50.150">
    <property type="entry name" value="Vaccinia Virus protein VP39"/>
    <property type="match status" value="1"/>
</dbReference>
<accession>A0A7W5AK57</accession>
<reference evidence="2 3" key="1">
    <citation type="submission" date="2020-08" db="EMBL/GenBank/DDBJ databases">
        <title>Genomic Encyclopedia of Type Strains, Phase III (KMG-III): the genomes of soil and plant-associated and newly described type strains.</title>
        <authorList>
            <person name="Whitman W."/>
        </authorList>
    </citation>
    <scope>NUCLEOTIDE SEQUENCE [LARGE SCALE GENOMIC DNA]</scope>
    <source>
        <strain evidence="2 3">CECT 3287</strain>
    </source>
</reference>
<protein>
    <recommendedName>
        <fullName evidence="4">S-adenosyl methyltransferase</fullName>
    </recommendedName>
</protein>
<evidence type="ECO:0000256" key="1">
    <source>
        <dbReference type="SAM" id="MobiDB-lite"/>
    </source>
</evidence>
<evidence type="ECO:0008006" key="4">
    <source>
        <dbReference type="Google" id="ProtNLM"/>
    </source>
</evidence>
<dbReference type="InterPro" id="IPR029063">
    <property type="entry name" value="SAM-dependent_MTases_sf"/>
</dbReference>
<proteinExistence type="predicted"/>
<sequence>MPTQTAVTYPAQARPDAAGTGKVKAKPNQKLVGRLLRMASATESLPDGRPARIQRPEVVAAVNKIMTGLFPGVDLAVVNGGFLDERELGRYERGEVFWPSKYRRAAFRAFFNVASDADLGFYRARVLEPVLNDEAQPDRGTPSEQADARSSPGRRQDALLSGEPGHRQYRDTGDADTAQLRRIPAARTGSATTAGTDTSTVPEDRDGGQSPLRPWKPSGLDVSRPHSARRYDYWLGGKDNFSADRESGDAFAQQFPWVRTAALANRAFLSRAVRAVAQAGVRQFLDIGTGLPAPGNTHEIAQRITPNARVLYVDNDPVVGTHSRALTVGSRAGRTAYLEADLRRPEQILQHPDFEAILNPREPLGIVLAAVLHYVPELAEAQRAVRALVDAAAPGSFLIISHGTHDFLSPEEAAVYERMYASGDIDIRTRTREQIASLGAGLHILEPGLVAVSDWRPVDEPAKRPSARHVGLYGMVGHLRPRPAP</sequence>
<evidence type="ECO:0000313" key="3">
    <source>
        <dbReference type="Proteomes" id="UP000590749"/>
    </source>
</evidence>
<feature type="compositionally biased region" description="Basic and acidic residues" evidence="1">
    <location>
        <begin position="164"/>
        <end position="173"/>
    </location>
</feature>
<name>A0A7W5AK57_9ACTN</name>
<evidence type="ECO:0000313" key="2">
    <source>
        <dbReference type="EMBL" id="MBB3097756.1"/>
    </source>
</evidence>
<dbReference type="CDD" id="cd02440">
    <property type="entry name" value="AdoMet_MTases"/>
    <property type="match status" value="1"/>
</dbReference>
<dbReference type="InterPro" id="IPR006764">
    <property type="entry name" value="SAM_dep_MeTrfase_SAV2177_type"/>
</dbReference>
<dbReference type="AlphaFoldDB" id="A0A7W5AK57"/>
<keyword evidence="3" id="KW-1185">Reference proteome</keyword>
<dbReference type="Proteomes" id="UP000590749">
    <property type="component" value="Unassembled WGS sequence"/>
</dbReference>
<feature type="region of interest" description="Disordered" evidence="1">
    <location>
        <begin position="133"/>
        <end position="223"/>
    </location>
</feature>
<dbReference type="RefSeq" id="WP_229795314.1">
    <property type="nucleotide sequence ID" value="NZ_BMPW01000019.1"/>
</dbReference>
<dbReference type="SUPFAM" id="SSF53335">
    <property type="entry name" value="S-adenosyl-L-methionine-dependent methyltransferases"/>
    <property type="match status" value="1"/>
</dbReference>